<dbReference type="InterPro" id="IPR015421">
    <property type="entry name" value="PyrdxlP-dep_Trfase_major"/>
</dbReference>
<dbReference type="InterPro" id="IPR015424">
    <property type="entry name" value="PyrdxlP-dep_Trfase"/>
</dbReference>
<keyword evidence="9" id="KW-1185">Reference proteome</keyword>
<sequence length="473" mass="51059">MTLDIDPNPAGPAALDRSPAARENTRVTALLEMMSHAIEQRSAQGIAVGVSALIRDGVLPPGTRLPTVRHTAAALHVSATTVTDAWRRLAREGLVRSARRSGTIVLRPRAVAMQDRSRDASWAVGLRRYDFSNGTPDHELLPSIQAAMRSVAETAGVTSYSEPHTMPELADLVRARWRTALAPEEIIVTNGAFDAIDRLLRDRVHLGDRVLVEDPTQPTLIDTIESFGGIPVPVHMDHEGMVPEALRARLALRPVALVLQPRAQNPTGISTTPARAGELGRVLAGSSVLVIEDDHTSDVATAPLVSVAPWHPDLTVHVESFSKAYGPDLRLAAVGGPRDVLDSIQRRRSMGPGWSARILQQLLVFMLSDPATQETVTRARTVYQQRRRALMEALGAIGLPSTGTDGLNLWVEVPSEREALRRAAAADISINPGTPFTLEADGRQFIRITIARIDDPQRLAEVLTGLGAPTSPA</sequence>
<feature type="domain" description="HTH gntR-type" evidence="7">
    <location>
        <begin position="40"/>
        <end position="108"/>
    </location>
</feature>
<evidence type="ECO:0000256" key="3">
    <source>
        <dbReference type="ARBA" id="ARBA00023015"/>
    </source>
</evidence>
<dbReference type="CDD" id="cd07377">
    <property type="entry name" value="WHTH_GntR"/>
    <property type="match status" value="1"/>
</dbReference>
<proteinExistence type="inferred from homology"/>
<evidence type="ECO:0000259" key="7">
    <source>
        <dbReference type="PROSITE" id="PS50949"/>
    </source>
</evidence>
<dbReference type="PANTHER" id="PTHR46577:SF2">
    <property type="entry name" value="TRANSCRIPTIONAL REGULATORY PROTEIN"/>
    <property type="match status" value="1"/>
</dbReference>
<dbReference type="PROSITE" id="PS50949">
    <property type="entry name" value="HTH_GNTR"/>
    <property type="match status" value="1"/>
</dbReference>
<keyword evidence="5" id="KW-0804">Transcription</keyword>
<keyword evidence="3" id="KW-0805">Transcription regulation</keyword>
<evidence type="ECO:0000313" key="9">
    <source>
        <dbReference type="Proteomes" id="UP000321484"/>
    </source>
</evidence>
<gene>
    <name evidence="8" type="ORF">AFE02nite_15960</name>
</gene>
<evidence type="ECO:0000313" key="8">
    <source>
        <dbReference type="EMBL" id="GEN79862.1"/>
    </source>
</evidence>
<dbReference type="Gene3D" id="3.40.640.10">
    <property type="entry name" value="Type I PLP-dependent aspartate aminotransferase-like (Major domain)"/>
    <property type="match status" value="1"/>
</dbReference>
<evidence type="ECO:0000256" key="2">
    <source>
        <dbReference type="ARBA" id="ARBA00022898"/>
    </source>
</evidence>
<dbReference type="Proteomes" id="UP000321484">
    <property type="component" value="Unassembled WGS sequence"/>
</dbReference>
<dbReference type="AlphaFoldDB" id="A0A511YXD6"/>
<dbReference type="GO" id="GO:0003700">
    <property type="term" value="F:DNA-binding transcription factor activity"/>
    <property type="evidence" value="ECO:0007669"/>
    <property type="project" value="InterPro"/>
</dbReference>
<dbReference type="Pfam" id="PF00392">
    <property type="entry name" value="GntR"/>
    <property type="match status" value="1"/>
</dbReference>
<evidence type="ECO:0000256" key="1">
    <source>
        <dbReference type="ARBA" id="ARBA00005384"/>
    </source>
</evidence>
<dbReference type="InterPro" id="IPR036388">
    <property type="entry name" value="WH-like_DNA-bd_sf"/>
</dbReference>
<keyword evidence="2" id="KW-0663">Pyridoxal phosphate</keyword>
<evidence type="ECO:0000256" key="4">
    <source>
        <dbReference type="ARBA" id="ARBA00023125"/>
    </source>
</evidence>
<accession>A0A511YXD6</accession>
<comment type="caution">
    <text evidence="8">The sequence shown here is derived from an EMBL/GenBank/DDBJ whole genome shotgun (WGS) entry which is preliminary data.</text>
</comment>
<dbReference type="SUPFAM" id="SSF46785">
    <property type="entry name" value="Winged helix' DNA-binding domain"/>
    <property type="match status" value="1"/>
</dbReference>
<dbReference type="Gene3D" id="1.10.10.10">
    <property type="entry name" value="Winged helix-like DNA-binding domain superfamily/Winged helix DNA-binding domain"/>
    <property type="match status" value="1"/>
</dbReference>
<dbReference type="InterPro" id="IPR004839">
    <property type="entry name" value="Aminotransferase_I/II_large"/>
</dbReference>
<dbReference type="RefSeq" id="WP_052113405.1">
    <property type="nucleotide sequence ID" value="NZ_BJYK01000004.1"/>
</dbReference>
<dbReference type="CDD" id="cd00609">
    <property type="entry name" value="AAT_like"/>
    <property type="match status" value="1"/>
</dbReference>
<dbReference type="GO" id="GO:0030170">
    <property type="term" value="F:pyridoxal phosphate binding"/>
    <property type="evidence" value="ECO:0007669"/>
    <property type="project" value="InterPro"/>
</dbReference>
<dbReference type="SUPFAM" id="SSF53383">
    <property type="entry name" value="PLP-dependent transferases"/>
    <property type="match status" value="1"/>
</dbReference>
<dbReference type="InterPro" id="IPR000524">
    <property type="entry name" value="Tscrpt_reg_HTH_GntR"/>
</dbReference>
<dbReference type="EMBL" id="BJYK01000004">
    <property type="protein sequence ID" value="GEN79862.1"/>
    <property type="molecule type" value="Genomic_DNA"/>
</dbReference>
<dbReference type="PANTHER" id="PTHR46577">
    <property type="entry name" value="HTH-TYPE TRANSCRIPTIONAL REGULATORY PROTEIN GABR"/>
    <property type="match status" value="1"/>
</dbReference>
<evidence type="ECO:0000256" key="5">
    <source>
        <dbReference type="ARBA" id="ARBA00023163"/>
    </source>
</evidence>
<dbReference type="GO" id="GO:0003677">
    <property type="term" value="F:DNA binding"/>
    <property type="evidence" value="ECO:0007669"/>
    <property type="project" value="UniProtKB-KW"/>
</dbReference>
<keyword evidence="4" id="KW-0238">DNA-binding</keyword>
<name>A0A511YXD6_9CELL</name>
<dbReference type="InterPro" id="IPR051446">
    <property type="entry name" value="HTH_trans_reg/aminotransferase"/>
</dbReference>
<organism evidence="8 9">
    <name type="scientific">Actinotalea fermentans</name>
    <dbReference type="NCBI Taxonomy" id="43671"/>
    <lineage>
        <taxon>Bacteria</taxon>
        <taxon>Bacillati</taxon>
        <taxon>Actinomycetota</taxon>
        <taxon>Actinomycetes</taxon>
        <taxon>Micrococcales</taxon>
        <taxon>Cellulomonadaceae</taxon>
        <taxon>Actinotalea</taxon>
    </lineage>
</organism>
<dbReference type="Pfam" id="PF00155">
    <property type="entry name" value="Aminotran_1_2"/>
    <property type="match status" value="1"/>
</dbReference>
<feature type="region of interest" description="Disordered" evidence="6">
    <location>
        <begin position="1"/>
        <end position="21"/>
    </location>
</feature>
<evidence type="ECO:0000256" key="6">
    <source>
        <dbReference type="SAM" id="MobiDB-lite"/>
    </source>
</evidence>
<protein>
    <submittedName>
        <fullName evidence="8">GntR family transcriptional regulator</fullName>
    </submittedName>
</protein>
<comment type="similarity">
    <text evidence="1">In the C-terminal section; belongs to the class-I pyridoxal-phosphate-dependent aminotransferase family.</text>
</comment>
<dbReference type="SMART" id="SM00345">
    <property type="entry name" value="HTH_GNTR"/>
    <property type="match status" value="1"/>
</dbReference>
<dbReference type="InterPro" id="IPR036390">
    <property type="entry name" value="WH_DNA-bd_sf"/>
</dbReference>
<reference evidence="8 9" key="1">
    <citation type="submission" date="2019-07" db="EMBL/GenBank/DDBJ databases">
        <title>Whole genome shotgun sequence of Actinotalea fermentans NBRC 105374.</title>
        <authorList>
            <person name="Hosoyama A."/>
            <person name="Uohara A."/>
            <person name="Ohji S."/>
            <person name="Ichikawa N."/>
        </authorList>
    </citation>
    <scope>NUCLEOTIDE SEQUENCE [LARGE SCALE GENOMIC DNA]</scope>
    <source>
        <strain evidence="8 9">NBRC 105374</strain>
    </source>
</reference>